<evidence type="ECO:0000313" key="7">
    <source>
        <dbReference type="Proteomes" id="UP000284202"/>
    </source>
</evidence>
<dbReference type="PANTHER" id="PTHR43537">
    <property type="entry name" value="TRANSCRIPTIONAL REGULATOR, GNTR FAMILY"/>
    <property type="match status" value="1"/>
</dbReference>
<reference evidence="7" key="1">
    <citation type="submission" date="2018-09" db="EMBL/GenBank/DDBJ databases">
        <title>Acidovorax cavernicola nov. sp. isolated from Gruta de las Maravillas (Aracena, Spain).</title>
        <authorList>
            <person name="Jurado V."/>
            <person name="Gutierrez-Patricio S."/>
            <person name="Gonzalez-Pimentel J.L."/>
            <person name="Miller A.Z."/>
            <person name="Laiz L."/>
            <person name="Saiz-Jimenez C."/>
        </authorList>
    </citation>
    <scope>NUCLEOTIDE SEQUENCE [LARGE SCALE GENOMIC DNA]</scope>
    <source>
        <strain evidence="7">1011MAR3C25</strain>
    </source>
</reference>
<evidence type="ECO:0000256" key="3">
    <source>
        <dbReference type="ARBA" id="ARBA00023163"/>
    </source>
</evidence>
<evidence type="ECO:0000256" key="4">
    <source>
        <dbReference type="SAM" id="MobiDB-lite"/>
    </source>
</evidence>
<name>A0A418SVQ4_9RHOB</name>
<evidence type="ECO:0000313" key="6">
    <source>
        <dbReference type="EMBL" id="RJE84958.1"/>
    </source>
</evidence>
<dbReference type="InterPro" id="IPR000524">
    <property type="entry name" value="Tscrpt_reg_HTH_GntR"/>
</dbReference>
<dbReference type="SUPFAM" id="SSF46785">
    <property type="entry name" value="Winged helix' DNA-binding domain"/>
    <property type="match status" value="1"/>
</dbReference>
<dbReference type="AlphaFoldDB" id="A0A418SVQ4"/>
<dbReference type="InterPro" id="IPR036388">
    <property type="entry name" value="WH-like_DNA-bd_sf"/>
</dbReference>
<organism evidence="6 7">
    <name type="scientific">Paracoccus onubensis</name>
    <dbReference type="NCBI Taxonomy" id="1675788"/>
    <lineage>
        <taxon>Bacteria</taxon>
        <taxon>Pseudomonadati</taxon>
        <taxon>Pseudomonadota</taxon>
        <taxon>Alphaproteobacteria</taxon>
        <taxon>Rhodobacterales</taxon>
        <taxon>Paracoccaceae</taxon>
        <taxon>Paracoccus</taxon>
    </lineage>
</organism>
<dbReference type="RefSeq" id="WP_119749036.1">
    <property type="nucleotide sequence ID" value="NZ_QZCG01000007.1"/>
</dbReference>
<feature type="region of interest" description="Disordered" evidence="4">
    <location>
        <begin position="231"/>
        <end position="267"/>
    </location>
</feature>
<feature type="domain" description="HTH gntR-type" evidence="5">
    <location>
        <begin position="18"/>
        <end position="85"/>
    </location>
</feature>
<accession>A0A418SVQ4</accession>
<dbReference type="PROSITE" id="PS50949">
    <property type="entry name" value="HTH_GNTR"/>
    <property type="match status" value="1"/>
</dbReference>
<keyword evidence="3" id="KW-0804">Transcription</keyword>
<dbReference type="InterPro" id="IPR036390">
    <property type="entry name" value="WH_DNA-bd_sf"/>
</dbReference>
<evidence type="ECO:0000259" key="5">
    <source>
        <dbReference type="PROSITE" id="PS50949"/>
    </source>
</evidence>
<dbReference type="Gene3D" id="1.10.10.10">
    <property type="entry name" value="Winged helix-like DNA-binding domain superfamily/Winged helix DNA-binding domain"/>
    <property type="match status" value="1"/>
</dbReference>
<evidence type="ECO:0000256" key="2">
    <source>
        <dbReference type="ARBA" id="ARBA00023125"/>
    </source>
</evidence>
<dbReference type="Pfam" id="PF00392">
    <property type="entry name" value="GntR"/>
    <property type="match status" value="1"/>
</dbReference>
<keyword evidence="7" id="KW-1185">Reference proteome</keyword>
<proteinExistence type="predicted"/>
<dbReference type="Proteomes" id="UP000284202">
    <property type="component" value="Unassembled WGS sequence"/>
</dbReference>
<dbReference type="GO" id="GO:0003677">
    <property type="term" value="F:DNA binding"/>
    <property type="evidence" value="ECO:0007669"/>
    <property type="project" value="UniProtKB-KW"/>
</dbReference>
<gene>
    <name evidence="6" type="ORF">D3P04_11700</name>
</gene>
<protein>
    <submittedName>
        <fullName evidence="6">GntR family transcriptional regulator</fullName>
    </submittedName>
</protein>
<evidence type="ECO:0000256" key="1">
    <source>
        <dbReference type="ARBA" id="ARBA00023015"/>
    </source>
</evidence>
<dbReference type="OrthoDB" id="8638122at2"/>
<dbReference type="GO" id="GO:0003700">
    <property type="term" value="F:DNA-binding transcription factor activity"/>
    <property type="evidence" value="ECO:0007669"/>
    <property type="project" value="InterPro"/>
</dbReference>
<keyword evidence="2" id="KW-0238">DNA-binding</keyword>
<dbReference type="SMART" id="SM00345">
    <property type="entry name" value="HTH_GNTR"/>
    <property type="match status" value="1"/>
</dbReference>
<dbReference type="EMBL" id="QZCG01000007">
    <property type="protein sequence ID" value="RJE84958.1"/>
    <property type="molecule type" value="Genomic_DNA"/>
</dbReference>
<keyword evidence="1" id="KW-0805">Transcription regulation</keyword>
<dbReference type="PANTHER" id="PTHR43537:SF45">
    <property type="entry name" value="GNTR FAMILY REGULATORY PROTEIN"/>
    <property type="match status" value="1"/>
</dbReference>
<sequence>MYDKQSPFAVTSGPRRRDSLSEAAHATLQAAIIDCQLPPGSIVSEAELSTRFAYGLATVRAAIMRLSAAGWIAPDGRRGSTILPVSAAHLGDLIASRVCLEPALLQHAPPSGLSDELRLRATIYRTSTRQAQAPNQQALLHQERALMLLVAQVIAAPRMRGWLIDTWALCLRADRHMDQVFGISRDPLPLAGLAIALADGDGPPALQILEQMRHAFDLRVARALSRSATALGTAQTPGQPLHRGTASAAAVRSGKSTRTRSAKGDSA</sequence>
<comment type="caution">
    <text evidence="6">The sequence shown here is derived from an EMBL/GenBank/DDBJ whole genome shotgun (WGS) entry which is preliminary data.</text>
</comment>